<keyword evidence="1" id="KW-0472">Membrane</keyword>
<protein>
    <recommendedName>
        <fullName evidence="4">SUN domain-containing protein</fullName>
    </recommendedName>
</protein>
<dbReference type="RefSeq" id="XP_066086653.1">
    <property type="nucleotide sequence ID" value="XM_066230556.1"/>
</dbReference>
<dbReference type="EMBL" id="CP144090">
    <property type="protein sequence ID" value="WWD08686.1"/>
    <property type="molecule type" value="Genomic_DNA"/>
</dbReference>
<organism evidence="2 3">
    <name type="scientific">Kwoniella europaea PYCC6329</name>
    <dbReference type="NCBI Taxonomy" id="1423913"/>
    <lineage>
        <taxon>Eukaryota</taxon>
        <taxon>Fungi</taxon>
        <taxon>Dikarya</taxon>
        <taxon>Basidiomycota</taxon>
        <taxon>Agaricomycotina</taxon>
        <taxon>Tremellomycetes</taxon>
        <taxon>Tremellales</taxon>
        <taxon>Cryptococcaceae</taxon>
        <taxon>Kwoniella</taxon>
    </lineage>
</organism>
<dbReference type="GeneID" id="91105600"/>
<feature type="transmembrane region" description="Helical" evidence="1">
    <location>
        <begin position="12"/>
        <end position="35"/>
    </location>
</feature>
<dbReference type="AlphaFoldDB" id="A0AAX4KQF5"/>
<keyword evidence="3" id="KW-1185">Reference proteome</keyword>
<sequence length="268" mass="30284">MSKSSRSKSTFSTSTILCLTILFLILVSHLTWIGWKIDNLSKISSSCLNNSINHDSRQSTTPLPLDQTTDTRIATGLRSVFQNFKAVVNKGKDKILKNDRDKSQTESEYIVNSARHEMIFNEDQLNLINKSPKPIRNLYISTFLSIHHNPNIPNPTIVCLPKDIKWETLHKTLKLSLTLKTPEVGIKLLAGLRPIDRYGMKHQFELFNLAAQFDDVYTASRVIASIRGYESPSRDSEANSQIGTIDKEGEIYWLAVSARFMSNLTPVS</sequence>
<proteinExistence type="predicted"/>
<gene>
    <name evidence="2" type="ORF">V865_006799</name>
</gene>
<keyword evidence="1" id="KW-1133">Transmembrane helix</keyword>
<keyword evidence="1" id="KW-0812">Transmembrane</keyword>
<evidence type="ECO:0000313" key="3">
    <source>
        <dbReference type="Proteomes" id="UP001358614"/>
    </source>
</evidence>
<name>A0AAX4KQF5_9TREE</name>
<dbReference type="Proteomes" id="UP001358614">
    <property type="component" value="Chromosome 2"/>
</dbReference>
<evidence type="ECO:0000313" key="2">
    <source>
        <dbReference type="EMBL" id="WWD08686.1"/>
    </source>
</evidence>
<reference evidence="2 3" key="1">
    <citation type="submission" date="2024-01" db="EMBL/GenBank/DDBJ databases">
        <title>Comparative genomics of Cryptococcus and Kwoniella reveals pathogenesis evolution and contrasting modes of karyotype evolution via chromosome fusion or intercentromeric recombination.</title>
        <authorList>
            <person name="Coelho M.A."/>
            <person name="David-Palma M."/>
            <person name="Shea T."/>
            <person name="Bowers K."/>
            <person name="McGinley-Smith S."/>
            <person name="Mohammad A.W."/>
            <person name="Gnirke A."/>
            <person name="Yurkov A.M."/>
            <person name="Nowrousian M."/>
            <person name="Sun S."/>
            <person name="Cuomo C.A."/>
            <person name="Heitman J."/>
        </authorList>
    </citation>
    <scope>NUCLEOTIDE SEQUENCE [LARGE SCALE GENOMIC DNA]</scope>
    <source>
        <strain evidence="2 3">PYCC6329</strain>
    </source>
</reference>
<dbReference type="KEGG" id="ker:91105600"/>
<accession>A0AAX4KQF5</accession>
<evidence type="ECO:0000256" key="1">
    <source>
        <dbReference type="SAM" id="Phobius"/>
    </source>
</evidence>
<evidence type="ECO:0008006" key="4">
    <source>
        <dbReference type="Google" id="ProtNLM"/>
    </source>
</evidence>